<dbReference type="Gene3D" id="3.30.1360.40">
    <property type="match status" value="1"/>
</dbReference>
<dbReference type="InterPro" id="IPR006691">
    <property type="entry name" value="GyrA/parC_rep"/>
</dbReference>
<dbReference type="Proteomes" id="UP000179010">
    <property type="component" value="Unassembled WGS sequence"/>
</dbReference>
<dbReference type="InterPro" id="IPR013760">
    <property type="entry name" value="Topo_IIA-like_dom_sf"/>
</dbReference>
<evidence type="ECO:0000256" key="9">
    <source>
        <dbReference type="HAMAP-Rule" id="MF_01897"/>
    </source>
</evidence>
<dbReference type="HAMAP" id="MF_01897">
    <property type="entry name" value="GyrA"/>
    <property type="match status" value="1"/>
</dbReference>
<dbReference type="PROSITE" id="PS52040">
    <property type="entry name" value="TOPO_IIA"/>
    <property type="match status" value="1"/>
</dbReference>
<dbReference type="SUPFAM" id="SSF101904">
    <property type="entry name" value="GyrA/ParC C-terminal domain-like"/>
    <property type="match status" value="1"/>
</dbReference>
<evidence type="ECO:0000256" key="11">
    <source>
        <dbReference type="SAM" id="MobiDB-lite"/>
    </source>
</evidence>
<dbReference type="GO" id="GO:0009330">
    <property type="term" value="C:DNA topoisomerase type II (double strand cut, ATP-hydrolyzing) complex"/>
    <property type="evidence" value="ECO:0007669"/>
    <property type="project" value="TreeGrafter"/>
</dbReference>
<dbReference type="NCBIfam" id="TIGR01063">
    <property type="entry name" value="gyrA"/>
    <property type="match status" value="1"/>
</dbReference>
<comment type="similarity">
    <text evidence="2 9">Belongs to the type II topoisomerase GyrA/ParC subunit family.</text>
</comment>
<dbReference type="InterPro" id="IPR013758">
    <property type="entry name" value="Topo_IIA_A/C_ab"/>
</dbReference>
<dbReference type="InterPro" id="IPR035516">
    <property type="entry name" value="Gyrase/topoIV_suA_C"/>
</dbReference>
<gene>
    <name evidence="9" type="primary">gyrA</name>
    <name evidence="13" type="ORF">A2994_00645</name>
</gene>
<dbReference type="FunFam" id="3.30.1360.40:FF:000002">
    <property type="entry name" value="DNA gyrase subunit A"/>
    <property type="match status" value="1"/>
</dbReference>
<evidence type="ECO:0000256" key="8">
    <source>
        <dbReference type="ARBA" id="ARBA00063644"/>
    </source>
</evidence>
<dbReference type="FunFam" id="2.120.10.90:FF:000005">
    <property type="entry name" value="DNA topoisomerase 4 subunit A"/>
    <property type="match status" value="1"/>
</dbReference>
<keyword evidence="3 9" id="KW-0547">Nucleotide-binding</keyword>
<dbReference type="EMBL" id="METE01000002">
    <property type="protein sequence ID" value="OGB85519.1"/>
    <property type="molecule type" value="Genomic_DNA"/>
</dbReference>
<dbReference type="Gene3D" id="3.90.199.10">
    <property type="entry name" value="Topoisomerase II, domain 5"/>
    <property type="match status" value="1"/>
</dbReference>
<keyword evidence="4 9" id="KW-0067">ATP-binding</keyword>
<sequence length="944" mass="105081">MKKDHEEKDRVGKVTPRILEEEIQQSYLSYAMSVIVARALPDVRDGLKPVHRRVLFAMNEMGLHPTAKYRKSATVVGEVLGKYHPHGDIAAYDTLVRLAQDFSMRYPLVDGQGNFGSIDGDSAAAMRYTEAKMTKMAEEMLGDIDRDTVDFMDNYDGTRKEPKVLPAKVPQLLLNGTMGIAVGMATSVPPHNLSELMNAIVALVDAPDSSSEDLMEYIKGPDFPTGGGIYNPGEIKQAYLTGKGSIIMRAVAEIEETNRGFRILVTELPYQVNKSTLVEKIADLVKTKKLIGVSDLRDESDRDGIRIVIELKKDAYPKKVLNHLFKQTAMQSSFHVNNLALVDGIQPQVLDLKSTLQYFIDHRRIVITRRTEFDLAKAQERAHILEGLKIALDNLDAVIKTIKQSATKEEAHANLMKKFKLSEAQSTAILEMRLQALAGLERQKVEDEYKEKKTLIKELKDILASDKRIMEIIKKESLELKDKYGDERRTKIVQKTLGQFSEEDLVPNEEVVITITQGGYIKRQPVTAYKAQKRGGKGIIGMTTKDEDQIDRIQVAKNHDDILFFTNRGRVFRQRVYEIPQASRIAKGSAMVNVIQLGPEEVVTGILTMPKYEAADNFVMITQRGVIKKTEAAKYANIRANGLIAIKLDEGDELKWVSKSRSGDSVVIVTREGQAVHFAEVDARPLGRSTRGVRGIRLRPKDEVVAADVAVKDGDYGMLTISEKGLGKRTSLTQYPLQHRGGIGVKTFNVNERTGKVIGGRLVERTLAADLIITSKNGQVIRMPLKGVPMLGRITQGVTLMRFKSSDRGDKVVSFTVMAQNEDELPPTDIRAVIKSEARVTKVEQPEPEIKATIRLRKLSPAKTPDRPAKLMAAKQPIVKPVAKPTAKPATSFTKRKLSVKLSAKFQSRVSAKKKASGGFIKRQVSVKSKGKTNSRLSRQKGKR</sequence>
<evidence type="ECO:0000256" key="2">
    <source>
        <dbReference type="ARBA" id="ARBA00008263"/>
    </source>
</evidence>
<comment type="function">
    <text evidence="9">A type II topoisomerase that negatively supercoils closed circular double-stranded (ds) DNA in an ATP-dependent manner to modulate DNA topology and maintain chromosomes in an underwound state. Negative supercoiling favors strand separation, and DNA replication, transcription, recombination and repair, all of which involve strand separation. Also able to catalyze the interconversion of other topological isomers of dsDNA rings, including catenanes and knotted rings. Type II topoisomerases break and join 2 DNA strands simultaneously in an ATP-dependent manner.</text>
</comment>
<dbReference type="NCBIfam" id="NF004043">
    <property type="entry name" value="PRK05560.1"/>
    <property type="match status" value="1"/>
</dbReference>
<dbReference type="EC" id="5.6.2.2" evidence="9"/>
<accession>A0A1F4PPG8</accession>
<dbReference type="InterPro" id="IPR050220">
    <property type="entry name" value="Type_II_DNA_Topoisomerases"/>
</dbReference>
<dbReference type="InterPro" id="IPR013757">
    <property type="entry name" value="Topo_IIA_A_a_sf"/>
</dbReference>
<comment type="caution">
    <text evidence="13">The sequence shown here is derived from an EMBL/GenBank/DDBJ whole genome shotgun (WGS) entry which is preliminary data.</text>
</comment>
<comment type="catalytic activity">
    <reaction evidence="1 9 10">
        <text>ATP-dependent breakage, passage and rejoining of double-stranded DNA.</text>
        <dbReference type="EC" id="5.6.2.2"/>
    </reaction>
</comment>
<dbReference type="GO" id="GO:0034335">
    <property type="term" value="F:DNA negative supercoiling activity"/>
    <property type="evidence" value="ECO:0007669"/>
    <property type="project" value="UniProtKB-ARBA"/>
</dbReference>
<evidence type="ECO:0000256" key="6">
    <source>
        <dbReference type="ARBA" id="ARBA00023125"/>
    </source>
</evidence>
<evidence type="ECO:0000313" key="13">
    <source>
        <dbReference type="EMBL" id="OGB85519.1"/>
    </source>
</evidence>
<dbReference type="SUPFAM" id="SSF56719">
    <property type="entry name" value="Type II DNA topoisomerase"/>
    <property type="match status" value="1"/>
</dbReference>
<dbReference type="GO" id="GO:0006265">
    <property type="term" value="P:DNA topological change"/>
    <property type="evidence" value="ECO:0007669"/>
    <property type="project" value="UniProtKB-UniRule"/>
</dbReference>
<dbReference type="Pfam" id="PF03989">
    <property type="entry name" value="DNA_gyraseA_C"/>
    <property type="match status" value="6"/>
</dbReference>
<dbReference type="SMART" id="SM00434">
    <property type="entry name" value="TOP4c"/>
    <property type="match status" value="1"/>
</dbReference>
<comment type="subunit">
    <text evidence="8">Heterotetramer composed of ParC and ParE.</text>
</comment>
<name>A0A1F4PPG8_UNCK3</name>
<evidence type="ECO:0000256" key="5">
    <source>
        <dbReference type="ARBA" id="ARBA00023029"/>
    </source>
</evidence>
<feature type="short sequence motif" description="GyrA-box" evidence="9">
    <location>
        <begin position="532"/>
        <end position="538"/>
    </location>
</feature>
<feature type="compositionally biased region" description="Basic residues" evidence="11">
    <location>
        <begin position="929"/>
        <end position="944"/>
    </location>
</feature>
<evidence type="ECO:0000256" key="10">
    <source>
        <dbReference type="PROSITE-ProRule" id="PRU01384"/>
    </source>
</evidence>
<evidence type="ECO:0000256" key="7">
    <source>
        <dbReference type="ARBA" id="ARBA00023235"/>
    </source>
</evidence>
<keyword evidence="6 9" id="KW-0238">DNA-binding</keyword>
<dbReference type="GO" id="GO:0005524">
    <property type="term" value="F:ATP binding"/>
    <property type="evidence" value="ECO:0007669"/>
    <property type="project" value="UniProtKB-UniRule"/>
</dbReference>
<comment type="miscellaneous">
    <text evidence="9">Few gyrases are as efficient as E.coli at forming negative supercoils. Not all organisms have 2 type II topoisomerases; in organisms with a single type II topoisomerase this enzyme also has to decatenate newly replicated chromosomes.</text>
</comment>
<keyword evidence="9" id="KW-0963">Cytoplasm</keyword>
<dbReference type="InterPro" id="IPR002205">
    <property type="entry name" value="Topo_IIA_dom_A"/>
</dbReference>
<dbReference type="Gene3D" id="1.10.268.10">
    <property type="entry name" value="Topoisomerase, domain 3"/>
    <property type="match status" value="1"/>
</dbReference>
<reference evidence="13 14" key="1">
    <citation type="journal article" date="2016" name="Nat. Commun.">
        <title>Thousands of microbial genomes shed light on interconnected biogeochemical processes in an aquifer system.</title>
        <authorList>
            <person name="Anantharaman K."/>
            <person name="Brown C.T."/>
            <person name="Hug L.A."/>
            <person name="Sharon I."/>
            <person name="Castelle C.J."/>
            <person name="Probst A.J."/>
            <person name="Thomas B.C."/>
            <person name="Singh A."/>
            <person name="Wilkins M.J."/>
            <person name="Karaoz U."/>
            <person name="Brodie E.L."/>
            <person name="Williams K.H."/>
            <person name="Hubbard S.S."/>
            <person name="Banfield J.F."/>
        </authorList>
    </citation>
    <scope>NUCLEOTIDE SEQUENCE [LARGE SCALE GENOMIC DNA]</scope>
</reference>
<feature type="domain" description="Topo IIA-type catalytic" evidence="12">
    <location>
        <begin position="40"/>
        <end position="505"/>
    </location>
</feature>
<evidence type="ECO:0000313" key="14">
    <source>
        <dbReference type="Proteomes" id="UP000179010"/>
    </source>
</evidence>
<comment type="subunit">
    <text evidence="9">Heterotetramer, composed of two GyrA and two GyrB chains. In the heterotetramer, GyrA contains the active site tyrosine that forms a transient covalent intermediate with DNA, while GyrB binds cofactors and catalyzes ATP hydrolysis.</text>
</comment>
<comment type="subcellular location">
    <subcellularLocation>
        <location evidence="9">Cytoplasm</location>
    </subcellularLocation>
</comment>
<feature type="region of interest" description="Disordered" evidence="11">
    <location>
        <begin position="911"/>
        <end position="944"/>
    </location>
</feature>
<evidence type="ECO:0000256" key="3">
    <source>
        <dbReference type="ARBA" id="ARBA00022741"/>
    </source>
</evidence>
<dbReference type="FunFam" id="1.10.268.10:FF:000001">
    <property type="entry name" value="DNA gyrase subunit A"/>
    <property type="match status" value="1"/>
</dbReference>
<proteinExistence type="inferred from homology"/>
<dbReference type="Pfam" id="PF00521">
    <property type="entry name" value="DNA_topoisoIV"/>
    <property type="match status" value="1"/>
</dbReference>
<dbReference type="NCBIfam" id="NF004044">
    <property type="entry name" value="PRK05561.1"/>
    <property type="match status" value="1"/>
</dbReference>
<dbReference type="AlphaFoldDB" id="A0A1F4PPG8"/>
<keyword evidence="5 9" id="KW-0799">Topoisomerase</keyword>
<dbReference type="Gene3D" id="2.120.10.90">
    <property type="entry name" value="DNA gyrase/topoisomerase IV, subunit A, C-terminal"/>
    <property type="match status" value="1"/>
</dbReference>
<organism evidence="13 14">
    <name type="scientific">candidate division Kazan bacterium RIFCSPLOWO2_01_FULL_48_13</name>
    <dbReference type="NCBI Taxonomy" id="1798539"/>
    <lineage>
        <taxon>Bacteria</taxon>
        <taxon>Bacteria division Kazan-3B-28</taxon>
    </lineage>
</organism>
<evidence type="ECO:0000256" key="1">
    <source>
        <dbReference type="ARBA" id="ARBA00000185"/>
    </source>
</evidence>
<dbReference type="GO" id="GO:0003677">
    <property type="term" value="F:DNA binding"/>
    <property type="evidence" value="ECO:0007669"/>
    <property type="project" value="UniProtKB-UniRule"/>
</dbReference>
<protein>
    <recommendedName>
        <fullName evidence="9">DNA gyrase subunit A</fullName>
        <ecNumber evidence="9">5.6.2.2</ecNumber>
    </recommendedName>
</protein>
<dbReference type="STRING" id="1798539.A2994_00645"/>
<keyword evidence="7 9" id="KW-0413">Isomerase</keyword>
<dbReference type="GO" id="GO:0005694">
    <property type="term" value="C:chromosome"/>
    <property type="evidence" value="ECO:0007669"/>
    <property type="project" value="InterPro"/>
</dbReference>
<dbReference type="GO" id="GO:0006261">
    <property type="term" value="P:DNA-templated DNA replication"/>
    <property type="evidence" value="ECO:0007669"/>
    <property type="project" value="UniProtKB-UniRule"/>
</dbReference>
<feature type="active site" description="O-(5'-phospho-DNA)-tyrosine intermediate" evidence="9 10">
    <location>
        <position position="128"/>
    </location>
</feature>
<dbReference type="CDD" id="cd00187">
    <property type="entry name" value="TOP4c"/>
    <property type="match status" value="1"/>
</dbReference>
<dbReference type="PANTHER" id="PTHR43493:SF5">
    <property type="entry name" value="DNA GYRASE SUBUNIT A, CHLOROPLASTIC_MITOCHONDRIAL"/>
    <property type="match status" value="1"/>
</dbReference>
<evidence type="ECO:0000259" key="12">
    <source>
        <dbReference type="PROSITE" id="PS52040"/>
    </source>
</evidence>
<evidence type="ECO:0000256" key="4">
    <source>
        <dbReference type="ARBA" id="ARBA00022840"/>
    </source>
</evidence>
<dbReference type="InterPro" id="IPR005743">
    <property type="entry name" value="GyrA"/>
</dbReference>
<dbReference type="PANTHER" id="PTHR43493">
    <property type="entry name" value="DNA GYRASE/TOPOISOMERASE SUBUNIT A"/>
    <property type="match status" value="1"/>
</dbReference>
<dbReference type="GO" id="GO:0005737">
    <property type="term" value="C:cytoplasm"/>
    <property type="evidence" value="ECO:0007669"/>
    <property type="project" value="UniProtKB-SubCell"/>
</dbReference>
<dbReference type="FunFam" id="3.90.199.10:FF:000001">
    <property type="entry name" value="DNA gyrase subunit A"/>
    <property type="match status" value="1"/>
</dbReference>